<gene>
    <name evidence="2" type="ORF">METZ01_LOCUS284179</name>
</gene>
<protein>
    <recommendedName>
        <fullName evidence="1">PAS domain-containing protein</fullName>
    </recommendedName>
</protein>
<reference evidence="2" key="1">
    <citation type="submission" date="2018-05" db="EMBL/GenBank/DDBJ databases">
        <authorList>
            <person name="Lanie J.A."/>
            <person name="Ng W.-L."/>
            <person name="Kazmierczak K.M."/>
            <person name="Andrzejewski T.M."/>
            <person name="Davidsen T.M."/>
            <person name="Wayne K.J."/>
            <person name="Tettelin H."/>
            <person name="Glass J.I."/>
            <person name="Rusch D."/>
            <person name="Podicherti R."/>
            <person name="Tsui H.-C.T."/>
            <person name="Winkler M.E."/>
        </authorList>
    </citation>
    <scope>NUCLEOTIDE SEQUENCE</scope>
</reference>
<feature type="domain" description="PAS" evidence="1">
    <location>
        <begin position="1"/>
        <end position="38"/>
    </location>
</feature>
<dbReference type="EMBL" id="UINC01084563">
    <property type="protein sequence ID" value="SVC31325.1"/>
    <property type="molecule type" value="Genomic_DNA"/>
</dbReference>
<name>A0A382L693_9ZZZZ</name>
<dbReference type="AlphaFoldDB" id="A0A382L693"/>
<dbReference type="Gene3D" id="3.30.450.20">
    <property type="entry name" value="PAS domain"/>
    <property type="match status" value="1"/>
</dbReference>
<dbReference type="PROSITE" id="PS50112">
    <property type="entry name" value="PAS"/>
    <property type="match status" value="1"/>
</dbReference>
<dbReference type="SUPFAM" id="SSF55785">
    <property type="entry name" value="PYP-like sensor domain (PAS domain)"/>
    <property type="match status" value="1"/>
</dbReference>
<dbReference type="InterPro" id="IPR035965">
    <property type="entry name" value="PAS-like_dom_sf"/>
</dbReference>
<feature type="non-terminal residue" evidence="2">
    <location>
        <position position="38"/>
    </location>
</feature>
<evidence type="ECO:0000313" key="2">
    <source>
        <dbReference type="EMBL" id="SVC31325.1"/>
    </source>
</evidence>
<proteinExistence type="predicted"/>
<dbReference type="CDD" id="cd00130">
    <property type="entry name" value="PAS"/>
    <property type="match status" value="1"/>
</dbReference>
<evidence type="ECO:0000259" key="1">
    <source>
        <dbReference type="PROSITE" id="PS50112"/>
    </source>
</evidence>
<accession>A0A382L693</accession>
<sequence>MVKRTVTSTVHCDLEGKITYLSDGAQEIFQYTNEELLG</sequence>
<organism evidence="2">
    <name type="scientific">marine metagenome</name>
    <dbReference type="NCBI Taxonomy" id="408172"/>
    <lineage>
        <taxon>unclassified sequences</taxon>
        <taxon>metagenomes</taxon>
        <taxon>ecological metagenomes</taxon>
    </lineage>
</organism>
<dbReference type="InterPro" id="IPR000014">
    <property type="entry name" value="PAS"/>
</dbReference>